<protein>
    <recommendedName>
        <fullName evidence="9">Amino acid permease</fullName>
    </recommendedName>
</protein>
<dbReference type="KEGG" id="mpv:PRV_01540"/>
<keyword evidence="4 6" id="KW-1133">Transmembrane helix</keyword>
<dbReference type="PANTHER" id="PTHR42770">
    <property type="entry name" value="AMINO ACID TRANSPORTER-RELATED"/>
    <property type="match status" value="1"/>
</dbReference>
<evidence type="ECO:0000313" key="7">
    <source>
        <dbReference type="EMBL" id="AGX89065.1"/>
    </source>
</evidence>
<dbReference type="InterPro" id="IPR050367">
    <property type="entry name" value="APC_superfamily"/>
</dbReference>
<dbReference type="Gene3D" id="1.20.1740.10">
    <property type="entry name" value="Amino acid/polyamine transporter I"/>
    <property type="match status" value="1"/>
</dbReference>
<evidence type="ECO:0000256" key="5">
    <source>
        <dbReference type="ARBA" id="ARBA00023136"/>
    </source>
</evidence>
<accession>U5NCL2</accession>
<dbReference type="Pfam" id="PF13520">
    <property type="entry name" value="AA_permease_2"/>
    <property type="match status" value="1"/>
</dbReference>
<dbReference type="GO" id="GO:0022857">
    <property type="term" value="F:transmembrane transporter activity"/>
    <property type="evidence" value="ECO:0007669"/>
    <property type="project" value="InterPro"/>
</dbReference>
<sequence>MSQAYFFKEEKNLLGKKQLFILSLSSMIGIGVFIKSRNLNELANFEFLPIIFLFLFAAIIISAMIFLFIKLIQNSSTTGRSFIEWVEKYCGKDFVAWSVRFTKDFALPIGIITTSIYLLKWIAGTNFLWVWEISALSLVIAALIMSLNVFSFKISEKFQRTLFIFIIFSLLFVAIMGLISIFQETNSNPKISRNNENKLEGLNSLSSWTILLSGLPAIFFMYDGFYSVLSLKEQAKLKTSFTKIILYSLYTITAIYLLIISITLLGDKEKGYFLNFQIFKDKNWKDVLTILIFLTFASSLNIACMCSQQQLLQLHYKYDFSDLHWIRKRLLNRGKNLMNFHFECKLSGLFHLIKNMFICVFLMSLITQLNYWISPSSAGSIFWDLNDMLAEQISLFIFVILGAVIWKSRNQNNFRFYKLLHYLVSFSIFGAILYYFLNTLIEFAWNTTFSSFMKIVLFLVMIIIPAIPYLKTILFRNRSEGRIIRFKRENQLLNNTFSQ</sequence>
<feature type="transmembrane region" description="Helical" evidence="6">
    <location>
        <begin position="18"/>
        <end position="35"/>
    </location>
</feature>
<feature type="transmembrane region" description="Helical" evidence="6">
    <location>
        <begin position="419"/>
        <end position="437"/>
    </location>
</feature>
<dbReference type="HOGENOM" id="CLU_542705_0_0_14"/>
<keyword evidence="3 6" id="KW-0812">Transmembrane</keyword>
<feature type="transmembrane region" description="Helical" evidence="6">
    <location>
        <begin position="355"/>
        <end position="373"/>
    </location>
</feature>
<dbReference type="AlphaFoldDB" id="U5NCL2"/>
<keyword evidence="5 6" id="KW-0472">Membrane</keyword>
<evidence type="ECO:0000256" key="1">
    <source>
        <dbReference type="ARBA" id="ARBA00004651"/>
    </source>
</evidence>
<feature type="transmembrane region" description="Helical" evidence="6">
    <location>
        <begin position="162"/>
        <end position="182"/>
    </location>
</feature>
<dbReference type="Proteomes" id="UP000017119">
    <property type="component" value="Chromosome"/>
</dbReference>
<dbReference type="RefSeq" id="WP_022769651.1">
    <property type="nucleotide sequence ID" value="NC_022575.1"/>
</dbReference>
<feature type="transmembrane region" description="Helical" evidence="6">
    <location>
        <begin position="286"/>
        <end position="307"/>
    </location>
</feature>
<keyword evidence="8" id="KW-1185">Reference proteome</keyword>
<dbReference type="InterPro" id="IPR002293">
    <property type="entry name" value="AA/rel_permease1"/>
</dbReference>
<dbReference type="PIRSF" id="PIRSF006060">
    <property type="entry name" value="AA_transporter"/>
    <property type="match status" value="1"/>
</dbReference>
<dbReference type="EMBL" id="CP006771">
    <property type="protein sequence ID" value="AGX89065.1"/>
    <property type="molecule type" value="Genomic_DNA"/>
</dbReference>
<organism evidence="7 8">
    <name type="scientific">Mycoplasma parvum str. Indiana</name>
    <dbReference type="NCBI Taxonomy" id="1403316"/>
    <lineage>
        <taxon>Bacteria</taxon>
        <taxon>Bacillati</taxon>
        <taxon>Mycoplasmatota</taxon>
        <taxon>Mollicutes</taxon>
        <taxon>Mycoplasmataceae</taxon>
        <taxon>Mycoplasma</taxon>
    </lineage>
</organism>
<gene>
    <name evidence="7" type="ORF">PRV_01540</name>
</gene>
<dbReference type="STRING" id="1403316.PRV_01540"/>
<keyword evidence="2" id="KW-1003">Cell membrane</keyword>
<evidence type="ECO:0000256" key="2">
    <source>
        <dbReference type="ARBA" id="ARBA00022475"/>
    </source>
</evidence>
<evidence type="ECO:0000256" key="3">
    <source>
        <dbReference type="ARBA" id="ARBA00022692"/>
    </source>
</evidence>
<reference evidence="7 8" key="1">
    <citation type="journal article" date="2013" name="Genome Announc.">
        <title>Genome Sequence of Mycoplasma parvum (Formerly Eperythrozoon parvum), a Diminutive Hemoplasma of the Pig.</title>
        <authorList>
            <person name="do Nascimento N.C."/>
            <person name="Dos Santos A.P."/>
            <person name="Chu Y."/>
            <person name="Guimaraes A.M."/>
            <person name="Pagliaro A."/>
            <person name="Messick J.B."/>
        </authorList>
    </citation>
    <scope>NUCLEOTIDE SEQUENCE [LARGE SCALE GENOMIC DNA]</scope>
    <source>
        <strain evidence="7 8">Indiana</strain>
    </source>
</reference>
<evidence type="ECO:0008006" key="9">
    <source>
        <dbReference type="Google" id="ProtNLM"/>
    </source>
</evidence>
<feature type="transmembrane region" description="Helical" evidence="6">
    <location>
        <begin position="105"/>
        <end position="123"/>
    </location>
</feature>
<evidence type="ECO:0000256" key="6">
    <source>
        <dbReference type="SAM" id="Phobius"/>
    </source>
</evidence>
<proteinExistence type="predicted"/>
<feature type="transmembrane region" description="Helical" evidence="6">
    <location>
        <begin position="202"/>
        <end position="223"/>
    </location>
</feature>
<dbReference type="PANTHER" id="PTHR42770:SF7">
    <property type="entry name" value="MEMBRANE PROTEIN"/>
    <property type="match status" value="1"/>
</dbReference>
<feature type="transmembrane region" description="Helical" evidence="6">
    <location>
        <begin position="47"/>
        <end position="72"/>
    </location>
</feature>
<dbReference type="OrthoDB" id="396925at2"/>
<dbReference type="GO" id="GO:0005886">
    <property type="term" value="C:plasma membrane"/>
    <property type="evidence" value="ECO:0007669"/>
    <property type="project" value="UniProtKB-SubCell"/>
</dbReference>
<name>U5NCL2_9MOLU</name>
<comment type="subcellular location">
    <subcellularLocation>
        <location evidence="1">Cell membrane</location>
        <topology evidence="1">Multi-pass membrane protein</topology>
    </subcellularLocation>
</comment>
<feature type="transmembrane region" description="Helical" evidence="6">
    <location>
        <begin position="129"/>
        <end position="150"/>
    </location>
</feature>
<dbReference type="PATRIC" id="fig|1403316.3.peg.277"/>
<evidence type="ECO:0000313" key="8">
    <source>
        <dbReference type="Proteomes" id="UP000017119"/>
    </source>
</evidence>
<feature type="transmembrane region" description="Helical" evidence="6">
    <location>
        <begin position="388"/>
        <end position="407"/>
    </location>
</feature>
<evidence type="ECO:0000256" key="4">
    <source>
        <dbReference type="ARBA" id="ARBA00022989"/>
    </source>
</evidence>
<feature type="transmembrane region" description="Helical" evidence="6">
    <location>
        <begin position="244"/>
        <end position="266"/>
    </location>
</feature>
<feature type="transmembrane region" description="Helical" evidence="6">
    <location>
        <begin position="449"/>
        <end position="470"/>
    </location>
</feature>